<comment type="pathway">
    <text evidence="1">Nucleotide-sugar biosynthesis; UDP-alpha-D-glucuronate biosynthesis; UDP-alpha-D-glucuronate from UDP-alpha-D-glucose: step 1/1.</text>
</comment>
<dbReference type="InterPro" id="IPR017476">
    <property type="entry name" value="UDP-Glc/GDP-Man"/>
</dbReference>
<dbReference type="InterPro" id="IPR036220">
    <property type="entry name" value="UDP-Glc/GDP-Man_DH_C_sf"/>
</dbReference>
<dbReference type="InterPro" id="IPR028357">
    <property type="entry name" value="UDPglc_DH_bac"/>
</dbReference>
<keyword evidence="5 7" id="KW-0520">NAD</keyword>
<dbReference type="RefSeq" id="WP_380026545.1">
    <property type="nucleotide sequence ID" value="NZ_JBHSHC010000108.1"/>
</dbReference>
<dbReference type="SUPFAM" id="SSF52413">
    <property type="entry name" value="UDP-glucose/GDP-mannose dehydrogenase C-terminal domain"/>
    <property type="match status" value="1"/>
</dbReference>
<evidence type="ECO:0000259" key="8">
    <source>
        <dbReference type="SMART" id="SM00984"/>
    </source>
</evidence>
<dbReference type="InterPro" id="IPR001732">
    <property type="entry name" value="UDP-Glc/GDP-Man_DH_N"/>
</dbReference>
<dbReference type="InterPro" id="IPR014027">
    <property type="entry name" value="UDP-Glc/GDP-Man_DH_C"/>
</dbReference>
<evidence type="ECO:0000256" key="2">
    <source>
        <dbReference type="ARBA" id="ARBA00006601"/>
    </source>
</evidence>
<dbReference type="Pfam" id="PF00984">
    <property type="entry name" value="UDPG_MGDP_dh"/>
    <property type="match status" value="1"/>
</dbReference>
<keyword evidence="4 7" id="KW-0560">Oxidoreductase</keyword>
<evidence type="ECO:0000256" key="7">
    <source>
        <dbReference type="PIRNR" id="PIRNR000124"/>
    </source>
</evidence>
<dbReference type="SUPFAM" id="SSF51735">
    <property type="entry name" value="NAD(P)-binding Rossmann-fold domains"/>
    <property type="match status" value="1"/>
</dbReference>
<protein>
    <recommendedName>
        <fullName evidence="3 7">UDP-glucose 6-dehydrogenase</fullName>
        <ecNumber evidence="3 7">1.1.1.22</ecNumber>
    </recommendedName>
</protein>
<dbReference type="InterPro" id="IPR008927">
    <property type="entry name" value="6-PGluconate_DH-like_C_sf"/>
</dbReference>
<evidence type="ECO:0000313" key="10">
    <source>
        <dbReference type="Proteomes" id="UP001596002"/>
    </source>
</evidence>
<dbReference type="InterPro" id="IPR036291">
    <property type="entry name" value="NAD(P)-bd_dom_sf"/>
</dbReference>
<name>A0ABV9Q462_9BACL</name>
<dbReference type="GO" id="GO:0016491">
    <property type="term" value="F:oxidoreductase activity"/>
    <property type="evidence" value="ECO:0007669"/>
    <property type="project" value="UniProtKB-KW"/>
</dbReference>
<evidence type="ECO:0000256" key="3">
    <source>
        <dbReference type="ARBA" id="ARBA00012954"/>
    </source>
</evidence>
<evidence type="ECO:0000313" key="9">
    <source>
        <dbReference type="EMBL" id="MFC4768594.1"/>
    </source>
</evidence>
<dbReference type="Pfam" id="PF03721">
    <property type="entry name" value="UDPG_MGDP_dh_N"/>
    <property type="match status" value="1"/>
</dbReference>
<evidence type="ECO:0000256" key="4">
    <source>
        <dbReference type="ARBA" id="ARBA00023002"/>
    </source>
</evidence>
<evidence type="ECO:0000256" key="1">
    <source>
        <dbReference type="ARBA" id="ARBA00004701"/>
    </source>
</evidence>
<accession>A0ABV9Q462</accession>
<dbReference type="PIRSF" id="PIRSF000124">
    <property type="entry name" value="UDPglc_GDPman_dh"/>
    <property type="match status" value="1"/>
</dbReference>
<reference evidence="10" key="1">
    <citation type="journal article" date="2019" name="Int. J. Syst. Evol. Microbiol.">
        <title>The Global Catalogue of Microorganisms (GCM) 10K type strain sequencing project: providing services to taxonomists for standard genome sequencing and annotation.</title>
        <authorList>
            <consortium name="The Broad Institute Genomics Platform"/>
            <consortium name="The Broad Institute Genome Sequencing Center for Infectious Disease"/>
            <person name="Wu L."/>
            <person name="Ma J."/>
        </authorList>
    </citation>
    <scope>NUCLEOTIDE SEQUENCE [LARGE SCALE GENOMIC DNA]</scope>
    <source>
        <strain evidence="10">WYCCWR 12678</strain>
    </source>
</reference>
<feature type="domain" description="UDP-glucose/GDP-mannose dehydrogenase C-terminal" evidence="8">
    <location>
        <begin position="315"/>
        <end position="419"/>
    </location>
</feature>
<keyword evidence="10" id="KW-1185">Reference proteome</keyword>
<dbReference type="Gene3D" id="1.20.5.100">
    <property type="entry name" value="Cytochrome c1, transmembrane anchor, C-terminal"/>
    <property type="match status" value="1"/>
</dbReference>
<comment type="caution">
    <text evidence="9">The sequence shown here is derived from an EMBL/GenBank/DDBJ whole genome shotgun (WGS) entry which is preliminary data.</text>
</comment>
<dbReference type="PANTHER" id="PTHR43750:SF3">
    <property type="entry name" value="UDP-GLUCOSE 6-DEHYDROGENASE TUAD"/>
    <property type="match status" value="1"/>
</dbReference>
<evidence type="ECO:0000256" key="5">
    <source>
        <dbReference type="ARBA" id="ARBA00023027"/>
    </source>
</evidence>
<dbReference type="EMBL" id="JBHSHC010000108">
    <property type="protein sequence ID" value="MFC4768594.1"/>
    <property type="molecule type" value="Genomic_DNA"/>
</dbReference>
<dbReference type="PANTHER" id="PTHR43750">
    <property type="entry name" value="UDP-GLUCOSE 6-DEHYDROGENASE TUAD"/>
    <property type="match status" value="1"/>
</dbReference>
<dbReference type="Pfam" id="PF03720">
    <property type="entry name" value="UDPG_MGDP_dh_C"/>
    <property type="match status" value="1"/>
</dbReference>
<proteinExistence type="inferred from homology"/>
<organism evidence="9 10">
    <name type="scientific">Effusibacillus consociatus</name>
    <dbReference type="NCBI Taxonomy" id="1117041"/>
    <lineage>
        <taxon>Bacteria</taxon>
        <taxon>Bacillati</taxon>
        <taxon>Bacillota</taxon>
        <taxon>Bacilli</taxon>
        <taxon>Bacillales</taxon>
        <taxon>Alicyclobacillaceae</taxon>
        <taxon>Effusibacillus</taxon>
    </lineage>
</organism>
<dbReference type="PIRSF" id="PIRSF500134">
    <property type="entry name" value="UDPglc_DH_bac"/>
    <property type="match status" value="1"/>
</dbReference>
<dbReference type="SUPFAM" id="SSF48179">
    <property type="entry name" value="6-phosphogluconate dehydrogenase C-terminal domain-like"/>
    <property type="match status" value="1"/>
</dbReference>
<dbReference type="EC" id="1.1.1.22" evidence="3 7"/>
<dbReference type="Gene3D" id="3.40.50.720">
    <property type="entry name" value="NAD(P)-binding Rossmann-like Domain"/>
    <property type="match status" value="2"/>
</dbReference>
<sequence length="438" mass="48314">MRITVIGSGYVGTTTAIVLASLNHQVIGADIDTSKISKLKKGILPFVEPGLNDLLSEMLKTGRLNFTDNIVTAIQESDVIYIAVGTPSREDGTADLRYLQAVADRIAGAINGYKVIVVKSTVPVGTNRWLSDYLSDKIGNPKLFDVVSNPEFLREGSAMYDTLHPDRTVLGGMSGHAIEILKEIYQPLGSKVLITDWETAELIKYASNSFLATKVSFINEMCRIAERAGANVVEVAQGMGMDVRIGAKFLNAGIGYGGSCFPKDVKALIATARELGVELKILEAVETVNRTQPLFYLKKLVQTLRETVDKPWIVALLGLTFKPNTDDQRESPAIRIVEELLPDCQEIRIIDPTIEFPDQTPWPDERKVVVCKTVEEAFSAADAAILCTEWEMFAKINWEEAVRCMRNPILLDGRNFYNPEQLRAAGIRYLALGRGNST</sequence>
<dbReference type="Proteomes" id="UP001596002">
    <property type="component" value="Unassembled WGS sequence"/>
</dbReference>
<dbReference type="NCBIfam" id="TIGR03026">
    <property type="entry name" value="NDP-sugDHase"/>
    <property type="match status" value="1"/>
</dbReference>
<evidence type="ECO:0000256" key="6">
    <source>
        <dbReference type="ARBA" id="ARBA00047473"/>
    </source>
</evidence>
<gene>
    <name evidence="9" type="ORF">ACFO8Q_14710</name>
</gene>
<dbReference type="SMART" id="SM00984">
    <property type="entry name" value="UDPG_MGDP_dh_C"/>
    <property type="match status" value="1"/>
</dbReference>
<comment type="similarity">
    <text evidence="2 7">Belongs to the UDP-glucose/GDP-mannose dehydrogenase family.</text>
</comment>
<dbReference type="InterPro" id="IPR014026">
    <property type="entry name" value="UDP-Glc/GDP-Man_DH_dimer"/>
</dbReference>
<comment type="catalytic activity">
    <reaction evidence="6 7">
        <text>UDP-alpha-D-glucose + 2 NAD(+) + H2O = UDP-alpha-D-glucuronate + 2 NADH + 3 H(+)</text>
        <dbReference type="Rhea" id="RHEA:23596"/>
        <dbReference type="ChEBI" id="CHEBI:15377"/>
        <dbReference type="ChEBI" id="CHEBI:15378"/>
        <dbReference type="ChEBI" id="CHEBI:57540"/>
        <dbReference type="ChEBI" id="CHEBI:57945"/>
        <dbReference type="ChEBI" id="CHEBI:58052"/>
        <dbReference type="ChEBI" id="CHEBI:58885"/>
        <dbReference type="EC" id="1.1.1.22"/>
    </reaction>
</comment>